<feature type="compositionally biased region" description="Basic and acidic residues" evidence="1">
    <location>
        <begin position="101"/>
        <end position="110"/>
    </location>
</feature>
<comment type="caution">
    <text evidence="2">The sequence shown here is derived from an EMBL/GenBank/DDBJ whole genome shotgun (WGS) entry which is preliminary data.</text>
</comment>
<evidence type="ECO:0000313" key="2">
    <source>
        <dbReference type="EMBL" id="KAA3527054.1"/>
    </source>
</evidence>
<protein>
    <submittedName>
        <fullName evidence="2">Uncharacterized protein</fullName>
    </submittedName>
</protein>
<gene>
    <name evidence="2" type="ORF">DXT89_14055</name>
</gene>
<proteinExistence type="predicted"/>
<accession>A0A7J4X4S6</accession>
<name>A0A7J4X4S6_AGRVI</name>
<evidence type="ECO:0000256" key="1">
    <source>
        <dbReference type="SAM" id="MobiDB-lite"/>
    </source>
</evidence>
<evidence type="ECO:0000313" key="3">
    <source>
        <dbReference type="Proteomes" id="UP000436911"/>
    </source>
</evidence>
<feature type="region of interest" description="Disordered" evidence="1">
    <location>
        <begin position="87"/>
        <end position="110"/>
    </location>
</feature>
<dbReference type="AlphaFoldDB" id="A0A7J4X4S6"/>
<dbReference type="Proteomes" id="UP000436911">
    <property type="component" value="Unassembled WGS sequence"/>
</dbReference>
<reference evidence="2 3" key="1">
    <citation type="submission" date="2018-08" db="EMBL/GenBank/DDBJ databases">
        <title>Genome sequencing of Agrobacterium vitis strain ICMP 10754.</title>
        <authorList>
            <person name="Visnovsky S.B."/>
            <person name="Pitman A.R."/>
        </authorList>
    </citation>
    <scope>NUCLEOTIDE SEQUENCE [LARGE SCALE GENOMIC DNA]</scope>
    <source>
        <strain evidence="2 3">ICMP 10754</strain>
    </source>
</reference>
<dbReference type="RefSeq" id="WP_149916805.1">
    <property type="nucleotide sequence ID" value="NZ_QUSG01000006.1"/>
</dbReference>
<organism evidence="2 3">
    <name type="scientific">Agrobacterium vitis</name>
    <name type="common">Rhizobium vitis</name>
    <dbReference type="NCBI Taxonomy" id="373"/>
    <lineage>
        <taxon>Bacteria</taxon>
        <taxon>Pseudomonadati</taxon>
        <taxon>Pseudomonadota</taxon>
        <taxon>Alphaproteobacteria</taxon>
        <taxon>Hyphomicrobiales</taxon>
        <taxon>Rhizobiaceae</taxon>
        <taxon>Rhizobium/Agrobacterium group</taxon>
        <taxon>Agrobacterium</taxon>
    </lineage>
</organism>
<dbReference type="EMBL" id="QUSG01000006">
    <property type="protein sequence ID" value="KAA3527054.1"/>
    <property type="molecule type" value="Genomic_DNA"/>
</dbReference>
<sequence length="110" mass="11930">MSDAHAPAAYTEETVNAFMALQAGKASEGQQKACLDWVINQAARLYDMSYRADDTHATAFAEGRRFVGNQVVKMMRIETLKAAKAAKAAASEGTARHRRRGAAEARGKND</sequence>